<sequence length="191" mass="20779">MIRAASILRRQALNAIVEAPSRPLTNLEKGLELELATIQVFSQLGFHLRHVGGANDKGVDLRGTWNIQPPPSQPPHVNVIIQCKNEASSIGPKSIREFEGTLSKETGLTLGLFVSSRGLTKKSMQAIHASTLPIGFATLILNNSSSQTLLKELQFNHAAQRKVMPSNIVLAPRYIQASDGSWTRQVVIVAV</sequence>
<comment type="caution">
    <text evidence="4">The sequence shown here is derived from an EMBL/GenBank/DDBJ whole genome shotgun (WGS) entry which is preliminary data.</text>
</comment>
<dbReference type="Proteomes" id="UP000319731">
    <property type="component" value="Unassembled WGS sequence"/>
</dbReference>
<dbReference type="EMBL" id="QEAO01000017">
    <property type="protein sequence ID" value="TPX33884.1"/>
    <property type="molecule type" value="Genomic_DNA"/>
</dbReference>
<dbReference type="GO" id="GO:0009307">
    <property type="term" value="P:DNA restriction-modification system"/>
    <property type="evidence" value="ECO:0007669"/>
    <property type="project" value="InterPro"/>
</dbReference>
<dbReference type="Gene3D" id="3.40.1350.10">
    <property type="match status" value="1"/>
</dbReference>
<reference evidence="4 5" key="1">
    <citation type="journal article" date="2019" name="Sci. Rep.">
        <title>Comparative genomics of chytrid fungi reveal insights into the obligate biotrophic and pathogenic lifestyle of Synchytrium endobioticum.</title>
        <authorList>
            <person name="van de Vossenberg B.T.L.H."/>
            <person name="Warris S."/>
            <person name="Nguyen H.D.T."/>
            <person name="van Gent-Pelzer M.P.E."/>
            <person name="Joly D.L."/>
            <person name="van de Geest H.C."/>
            <person name="Bonants P.J.M."/>
            <person name="Smith D.S."/>
            <person name="Levesque C.A."/>
            <person name="van der Lee T.A.J."/>
        </authorList>
    </citation>
    <scope>NUCLEOTIDE SEQUENCE [LARGE SCALE GENOMIC DNA]</scope>
    <source>
        <strain evidence="4 5">JEL517</strain>
    </source>
</reference>
<dbReference type="InterPro" id="IPR011856">
    <property type="entry name" value="tRNA_endonuc-like_dom_sf"/>
</dbReference>
<evidence type="ECO:0000313" key="5">
    <source>
        <dbReference type="Proteomes" id="UP000319731"/>
    </source>
</evidence>
<dbReference type="InterPro" id="IPR018828">
    <property type="entry name" value="RRG7"/>
</dbReference>
<dbReference type="RefSeq" id="XP_031024768.1">
    <property type="nucleotide sequence ID" value="XM_031169261.1"/>
</dbReference>
<comment type="subcellular location">
    <subcellularLocation>
        <location evidence="1">Mitochondrion</location>
    </subcellularLocation>
</comment>
<proteinExistence type="predicted"/>
<dbReference type="GeneID" id="42004558"/>
<dbReference type="GO" id="GO:0004519">
    <property type="term" value="F:endonuclease activity"/>
    <property type="evidence" value="ECO:0007669"/>
    <property type="project" value="InterPro"/>
</dbReference>
<name>A0A507C748_9FUNG</name>
<dbReference type="InterPro" id="IPR007560">
    <property type="entry name" value="Restrct_endonuc_IV_Mrr"/>
</dbReference>
<dbReference type="Pfam" id="PF04471">
    <property type="entry name" value="Mrr_cat"/>
    <property type="match status" value="1"/>
</dbReference>
<dbReference type="PANTHER" id="PTHR28133">
    <property type="entry name" value="REQUIRED FOR RESPIRATORY GROWTH PROTEIN 7, MITOCHONDRIAL"/>
    <property type="match status" value="1"/>
</dbReference>
<keyword evidence="5" id="KW-1185">Reference proteome</keyword>
<evidence type="ECO:0000256" key="2">
    <source>
        <dbReference type="ARBA" id="ARBA00023128"/>
    </source>
</evidence>
<evidence type="ECO:0000259" key="3">
    <source>
        <dbReference type="Pfam" id="PF04471"/>
    </source>
</evidence>
<feature type="domain" description="Restriction endonuclease type IV Mrr" evidence="3">
    <location>
        <begin position="30"/>
        <end position="129"/>
    </location>
</feature>
<dbReference type="PANTHER" id="PTHR28133:SF1">
    <property type="entry name" value="REQUIRED FOR RESPIRATORY GROWTH PROTEIN 7, MITOCHONDRIAL"/>
    <property type="match status" value="1"/>
</dbReference>
<protein>
    <recommendedName>
        <fullName evidence="3">Restriction endonuclease type IV Mrr domain-containing protein</fullName>
    </recommendedName>
</protein>
<gene>
    <name evidence="4" type="ORF">SmJEL517_g03333</name>
</gene>
<dbReference type="OrthoDB" id="20734at2759"/>
<evidence type="ECO:0000313" key="4">
    <source>
        <dbReference type="EMBL" id="TPX33884.1"/>
    </source>
</evidence>
<organism evidence="4 5">
    <name type="scientific">Synchytrium microbalum</name>
    <dbReference type="NCBI Taxonomy" id="1806994"/>
    <lineage>
        <taxon>Eukaryota</taxon>
        <taxon>Fungi</taxon>
        <taxon>Fungi incertae sedis</taxon>
        <taxon>Chytridiomycota</taxon>
        <taxon>Chytridiomycota incertae sedis</taxon>
        <taxon>Chytridiomycetes</taxon>
        <taxon>Synchytriales</taxon>
        <taxon>Synchytriaceae</taxon>
        <taxon>Synchytrium</taxon>
    </lineage>
</organism>
<dbReference type="AlphaFoldDB" id="A0A507C748"/>
<dbReference type="GO" id="GO:0003677">
    <property type="term" value="F:DNA binding"/>
    <property type="evidence" value="ECO:0007669"/>
    <property type="project" value="InterPro"/>
</dbReference>
<evidence type="ECO:0000256" key="1">
    <source>
        <dbReference type="ARBA" id="ARBA00004173"/>
    </source>
</evidence>
<keyword evidence="2" id="KW-0496">Mitochondrion</keyword>
<dbReference type="GO" id="GO:0005739">
    <property type="term" value="C:mitochondrion"/>
    <property type="evidence" value="ECO:0007669"/>
    <property type="project" value="UniProtKB-SubCell"/>
</dbReference>
<accession>A0A507C748</accession>